<dbReference type="EMBL" id="FOTQ01000001">
    <property type="protein sequence ID" value="SFL40931.1"/>
    <property type="molecule type" value="Genomic_DNA"/>
</dbReference>
<keyword evidence="8" id="KW-1185">Reference proteome</keyword>
<evidence type="ECO:0000313" key="8">
    <source>
        <dbReference type="Proteomes" id="UP000199144"/>
    </source>
</evidence>
<dbReference type="Pfam" id="PF01546">
    <property type="entry name" value="Peptidase_M20"/>
    <property type="match status" value="1"/>
</dbReference>
<dbReference type="SUPFAM" id="SSF55031">
    <property type="entry name" value="Bacterial exopeptidase dimerisation domain"/>
    <property type="match status" value="1"/>
</dbReference>
<dbReference type="Gene3D" id="3.30.70.360">
    <property type="match status" value="1"/>
</dbReference>
<dbReference type="Gene3D" id="3.40.630.10">
    <property type="entry name" value="Zn peptidases"/>
    <property type="match status" value="1"/>
</dbReference>
<dbReference type="RefSeq" id="WP_093089987.1">
    <property type="nucleotide sequence ID" value="NZ_FOTQ01000001.1"/>
</dbReference>
<evidence type="ECO:0000256" key="3">
    <source>
        <dbReference type="ARBA" id="ARBA00022723"/>
    </source>
</evidence>
<dbReference type="Proteomes" id="UP000199144">
    <property type="component" value="Unassembled WGS sequence"/>
</dbReference>
<dbReference type="InterPro" id="IPR047177">
    <property type="entry name" value="Pept_M20A"/>
</dbReference>
<dbReference type="InterPro" id="IPR002933">
    <property type="entry name" value="Peptidase_M20"/>
</dbReference>
<dbReference type="PROSITE" id="PS00758">
    <property type="entry name" value="ARGE_DAPE_CPG2_1"/>
    <property type="match status" value="1"/>
</dbReference>
<evidence type="ECO:0000256" key="1">
    <source>
        <dbReference type="ARBA" id="ARBA00006247"/>
    </source>
</evidence>
<name>A0A1I4HHD3_9RHOB</name>
<dbReference type="GO" id="GO:0046872">
    <property type="term" value="F:metal ion binding"/>
    <property type="evidence" value="ECO:0007669"/>
    <property type="project" value="UniProtKB-KW"/>
</dbReference>
<dbReference type="SUPFAM" id="SSF53187">
    <property type="entry name" value="Zn-dependent exopeptidases"/>
    <property type="match status" value="1"/>
</dbReference>
<dbReference type="InterPro" id="IPR001261">
    <property type="entry name" value="ArgE/DapE_CS"/>
</dbReference>
<dbReference type="Pfam" id="PF07687">
    <property type="entry name" value="M20_dimer"/>
    <property type="match status" value="1"/>
</dbReference>
<gene>
    <name evidence="7" type="ORF">SAMN04488042_10184</name>
</gene>
<dbReference type="InterPro" id="IPR011650">
    <property type="entry name" value="Peptidase_M20_dimer"/>
</dbReference>
<dbReference type="Gene3D" id="1.10.150.900">
    <property type="match status" value="1"/>
</dbReference>
<comment type="similarity">
    <text evidence="1">Belongs to the peptidase M20A family.</text>
</comment>
<proteinExistence type="inferred from homology"/>
<dbReference type="OrthoDB" id="9809784at2"/>
<organism evidence="7 8">
    <name type="scientific">Shimia aestuarii</name>
    <dbReference type="NCBI Taxonomy" id="254406"/>
    <lineage>
        <taxon>Bacteria</taxon>
        <taxon>Pseudomonadati</taxon>
        <taxon>Pseudomonadota</taxon>
        <taxon>Alphaproteobacteria</taxon>
        <taxon>Rhodobacterales</taxon>
        <taxon>Roseobacteraceae</taxon>
    </lineage>
</organism>
<dbReference type="GO" id="GO:0006508">
    <property type="term" value="P:proteolysis"/>
    <property type="evidence" value="ECO:0007669"/>
    <property type="project" value="UniProtKB-KW"/>
</dbReference>
<accession>A0A1I4HHD3</accession>
<evidence type="ECO:0000256" key="4">
    <source>
        <dbReference type="ARBA" id="ARBA00022801"/>
    </source>
</evidence>
<keyword evidence="2" id="KW-0645">Protease</keyword>
<evidence type="ECO:0000259" key="6">
    <source>
        <dbReference type="Pfam" id="PF07687"/>
    </source>
</evidence>
<evidence type="ECO:0000256" key="5">
    <source>
        <dbReference type="ARBA" id="ARBA00022833"/>
    </source>
</evidence>
<protein>
    <submittedName>
        <fullName evidence="7">Carboxypeptidase PM20D1</fullName>
    </submittedName>
</protein>
<dbReference type="PANTHER" id="PTHR45962:SF1">
    <property type="entry name" value="N-FATTY-ACYL-AMINO ACID SYNTHASE_HYDROLASE PM20D1"/>
    <property type="match status" value="1"/>
</dbReference>
<feature type="domain" description="Peptidase M20 dimerisation" evidence="6">
    <location>
        <begin position="234"/>
        <end position="377"/>
    </location>
</feature>
<dbReference type="PANTHER" id="PTHR45962">
    <property type="entry name" value="N-FATTY-ACYL-AMINO ACID SYNTHASE/HYDROLASE PM20D1"/>
    <property type="match status" value="1"/>
</dbReference>
<evidence type="ECO:0000313" key="7">
    <source>
        <dbReference type="EMBL" id="SFL40931.1"/>
    </source>
</evidence>
<dbReference type="InterPro" id="IPR036264">
    <property type="entry name" value="Bact_exopeptidase_dim_dom"/>
</dbReference>
<evidence type="ECO:0000256" key="2">
    <source>
        <dbReference type="ARBA" id="ARBA00022670"/>
    </source>
</evidence>
<keyword evidence="3" id="KW-0479">Metal-binding</keyword>
<sequence>MLKRILAGILLVLVVLAAVIGVKTFQYRPEAVAEAEPFRFEADLEGAVRALSRAVTFETVSTDMSRPDFRAFLAFLEAEYPKVHATMERVELEPVTPLYKWQGTDPSLAPVLLAAHYDVVPVAPFSLNQWEHPPYAGAVDSEFVWGRGTLDNKGALIAIMTVAEQLIADGFTPKRTIYLSFGGDEETGGKGAEAVAAHLKALGVELEWALDEGSFVLDKVIPGLDVPVASINLAEKGYVTMQLVATGAGGHSSMPPRETAVGKLAKAVARLQDNPVPGGLTGVSAEFFDALGRHFTIEKRAIFANRWLFDPLLEGILSGSPSTDAMLRTTTAPTMLEGSPKENVLAQRAVATINFRIHPRDSVDDIEAHVRSAIDDPEIEIVVQREFASPASPVSDSSGPGYVDIEAAIRQAFGPIASVPGLTIAATDARHYAKAAKAAYRINPFQIEGDDLARFHGLNERLSIENIEKGINFYAALILKQ</sequence>
<keyword evidence="4" id="KW-0378">Hydrolase</keyword>
<keyword evidence="5" id="KW-0862">Zinc</keyword>
<reference evidence="7 8" key="1">
    <citation type="submission" date="2016-10" db="EMBL/GenBank/DDBJ databases">
        <authorList>
            <person name="de Groot N.N."/>
        </authorList>
    </citation>
    <scope>NUCLEOTIDE SEQUENCE [LARGE SCALE GENOMIC DNA]</scope>
    <source>
        <strain evidence="7 8">DSM 15283</strain>
    </source>
</reference>
<dbReference type="GO" id="GO:0004180">
    <property type="term" value="F:carboxypeptidase activity"/>
    <property type="evidence" value="ECO:0007669"/>
    <property type="project" value="UniProtKB-KW"/>
</dbReference>
<dbReference type="AlphaFoldDB" id="A0A1I4HHD3"/>
<dbReference type="STRING" id="254406.SAMN04488042_10184"/>
<keyword evidence="7" id="KW-0121">Carboxypeptidase</keyword>